<comment type="caution">
    <text evidence="1">The sequence shown here is derived from an EMBL/GenBank/DDBJ whole genome shotgun (WGS) entry which is preliminary data.</text>
</comment>
<sequence length="116" mass="12890">MLIPAATYLTYAEAVTLYNDLLAADINSLVKTCGPPSFPFGDGIWYQLLIEEEDADAARASVEDFEARRATVRVVRCPRCHSPDTMPVARPGLWQRLFYAGTTLHQCAGCERHFPA</sequence>
<evidence type="ECO:0008006" key="3">
    <source>
        <dbReference type="Google" id="ProtNLM"/>
    </source>
</evidence>
<organism evidence="1 2">
    <name type="scientific">Hymenobacter elongatus</name>
    <dbReference type="NCBI Taxonomy" id="877208"/>
    <lineage>
        <taxon>Bacteria</taxon>
        <taxon>Pseudomonadati</taxon>
        <taxon>Bacteroidota</taxon>
        <taxon>Cytophagia</taxon>
        <taxon>Cytophagales</taxon>
        <taxon>Hymenobacteraceae</taxon>
        <taxon>Hymenobacter</taxon>
    </lineage>
</organism>
<evidence type="ECO:0000313" key="2">
    <source>
        <dbReference type="Proteomes" id="UP000297739"/>
    </source>
</evidence>
<accession>A0A4Z0PFK3</accession>
<dbReference type="OrthoDB" id="894008at2"/>
<gene>
    <name evidence="1" type="ORF">E5J99_18210</name>
</gene>
<reference evidence="1 2" key="1">
    <citation type="submission" date="2019-04" db="EMBL/GenBank/DDBJ databases">
        <authorList>
            <person name="Feng G."/>
            <person name="Zhang J."/>
            <person name="Zhu H."/>
        </authorList>
    </citation>
    <scope>NUCLEOTIDE SEQUENCE [LARGE SCALE GENOMIC DNA]</scope>
    <source>
        <strain evidence="1 2">JCM 17223</strain>
    </source>
</reference>
<name>A0A4Z0PFK3_9BACT</name>
<dbReference type="AlphaFoldDB" id="A0A4Z0PFK3"/>
<keyword evidence="2" id="KW-1185">Reference proteome</keyword>
<protein>
    <recommendedName>
        <fullName evidence="3">DUF2007 domain-containing protein</fullName>
    </recommendedName>
</protein>
<evidence type="ECO:0000313" key="1">
    <source>
        <dbReference type="EMBL" id="TGE13928.1"/>
    </source>
</evidence>
<dbReference type="EMBL" id="SRLD01000046">
    <property type="protein sequence ID" value="TGE13928.1"/>
    <property type="molecule type" value="Genomic_DNA"/>
</dbReference>
<dbReference type="Proteomes" id="UP000297739">
    <property type="component" value="Unassembled WGS sequence"/>
</dbReference>
<proteinExistence type="predicted"/>
<dbReference type="RefSeq" id="WP_135499250.1">
    <property type="nucleotide sequence ID" value="NZ_SRLD01000046.1"/>
</dbReference>